<sequence length="140" mass="16281">MNEGCKWVDMFEDVRIIIFCIALNIMISTTSSKQGELRVLTLCEWYEDFNPVQPNNNSQTLAHQAYYYIAMKFKELYTSLTGRKLLVWQVKGDRVTVDEAFKYIRGVLKWDEGRAESYFGGQEDLLYGTEMSTSPYVLSE</sequence>
<keyword evidence="2" id="KW-1185">Reference proteome</keyword>
<name>A0ACB9QZX4_9MYRT</name>
<dbReference type="EMBL" id="CM042884">
    <property type="protein sequence ID" value="KAI4370773.1"/>
    <property type="molecule type" value="Genomic_DNA"/>
</dbReference>
<comment type="caution">
    <text evidence="1">The sequence shown here is derived from an EMBL/GenBank/DDBJ whole genome shotgun (WGS) entry which is preliminary data.</text>
</comment>
<proteinExistence type="predicted"/>
<gene>
    <name evidence="1" type="ORF">MLD38_019083</name>
</gene>
<organism evidence="1 2">
    <name type="scientific">Melastoma candidum</name>
    <dbReference type="NCBI Taxonomy" id="119954"/>
    <lineage>
        <taxon>Eukaryota</taxon>
        <taxon>Viridiplantae</taxon>
        <taxon>Streptophyta</taxon>
        <taxon>Embryophyta</taxon>
        <taxon>Tracheophyta</taxon>
        <taxon>Spermatophyta</taxon>
        <taxon>Magnoliopsida</taxon>
        <taxon>eudicotyledons</taxon>
        <taxon>Gunneridae</taxon>
        <taxon>Pentapetalae</taxon>
        <taxon>rosids</taxon>
        <taxon>malvids</taxon>
        <taxon>Myrtales</taxon>
        <taxon>Melastomataceae</taxon>
        <taxon>Melastomatoideae</taxon>
        <taxon>Melastomateae</taxon>
        <taxon>Melastoma</taxon>
    </lineage>
</organism>
<dbReference type="Proteomes" id="UP001057402">
    <property type="component" value="Chromosome 5"/>
</dbReference>
<reference evidence="2" key="1">
    <citation type="journal article" date="2023" name="Front. Plant Sci.">
        <title>Chromosomal-level genome assembly of Melastoma candidum provides insights into trichome evolution.</title>
        <authorList>
            <person name="Zhong Y."/>
            <person name="Wu W."/>
            <person name="Sun C."/>
            <person name="Zou P."/>
            <person name="Liu Y."/>
            <person name="Dai S."/>
            <person name="Zhou R."/>
        </authorList>
    </citation>
    <scope>NUCLEOTIDE SEQUENCE [LARGE SCALE GENOMIC DNA]</scope>
</reference>
<evidence type="ECO:0000313" key="2">
    <source>
        <dbReference type="Proteomes" id="UP001057402"/>
    </source>
</evidence>
<accession>A0ACB9QZX4</accession>
<evidence type="ECO:0000313" key="1">
    <source>
        <dbReference type="EMBL" id="KAI4370773.1"/>
    </source>
</evidence>
<protein>
    <submittedName>
        <fullName evidence="1">Uncharacterized protein</fullName>
    </submittedName>
</protein>